<dbReference type="Pfam" id="PF14990">
    <property type="entry name" value="DUF4516"/>
    <property type="match status" value="1"/>
</dbReference>
<accession>A0AA40I206</accession>
<dbReference type="EMBL" id="JAULJE010000007">
    <property type="protein sequence ID" value="KAK1341514.1"/>
    <property type="molecule type" value="Genomic_DNA"/>
</dbReference>
<dbReference type="Proteomes" id="UP001177744">
    <property type="component" value="Unassembled WGS sequence"/>
</dbReference>
<proteinExistence type="inferred from homology"/>
<comment type="caution">
    <text evidence="9">The sequence shown here is derived from an EMBL/GenBank/DDBJ whole genome shotgun (WGS) entry which is preliminary data.</text>
</comment>
<dbReference type="PANTHER" id="PTHR28492">
    <property type="entry name" value="HYPOTHETICAL PROTEIN LOC691921"/>
    <property type="match status" value="1"/>
</dbReference>
<evidence type="ECO:0000256" key="1">
    <source>
        <dbReference type="ARBA" id="ARBA00004434"/>
    </source>
</evidence>
<keyword evidence="2" id="KW-0812">Transmembrane</keyword>
<evidence type="ECO:0000256" key="7">
    <source>
        <dbReference type="ARBA" id="ARBA00044944"/>
    </source>
</evidence>
<evidence type="ECO:0000313" key="10">
    <source>
        <dbReference type="Proteomes" id="UP001177744"/>
    </source>
</evidence>
<keyword evidence="6" id="KW-0472">Membrane</keyword>
<evidence type="ECO:0000256" key="8">
    <source>
        <dbReference type="SAM" id="SignalP"/>
    </source>
</evidence>
<organism evidence="9 10">
    <name type="scientific">Cnephaeus nilssonii</name>
    <name type="common">Northern bat</name>
    <name type="synonym">Eptesicus nilssonii</name>
    <dbReference type="NCBI Taxonomy" id="3371016"/>
    <lineage>
        <taxon>Eukaryota</taxon>
        <taxon>Metazoa</taxon>
        <taxon>Chordata</taxon>
        <taxon>Craniata</taxon>
        <taxon>Vertebrata</taxon>
        <taxon>Euteleostomi</taxon>
        <taxon>Mammalia</taxon>
        <taxon>Eutheria</taxon>
        <taxon>Laurasiatheria</taxon>
        <taxon>Chiroptera</taxon>
        <taxon>Yangochiroptera</taxon>
        <taxon>Vespertilionidae</taxon>
        <taxon>Cnephaeus</taxon>
    </lineage>
</organism>
<keyword evidence="10" id="KW-1185">Reference proteome</keyword>
<gene>
    <name evidence="9" type="ORF">QTO34_017929</name>
</gene>
<feature type="chain" id="PRO_5041419461" evidence="8">
    <location>
        <begin position="26"/>
        <end position="86"/>
    </location>
</feature>
<keyword evidence="5" id="KW-0496">Mitochondrion</keyword>
<evidence type="ECO:0000256" key="2">
    <source>
        <dbReference type="ARBA" id="ARBA00022692"/>
    </source>
</evidence>
<evidence type="ECO:0000256" key="3">
    <source>
        <dbReference type="ARBA" id="ARBA00022792"/>
    </source>
</evidence>
<dbReference type="AlphaFoldDB" id="A0AA40I206"/>
<keyword evidence="3" id="KW-0999">Mitochondrion inner membrane</keyword>
<keyword evidence="4" id="KW-1133">Transmembrane helix</keyword>
<protein>
    <submittedName>
        <fullName evidence="9">Uncharacterized protein</fullName>
    </submittedName>
</protein>
<comment type="similarity">
    <text evidence="7">Belongs to the UQCC6 family.</text>
</comment>
<name>A0AA40I206_CNENI</name>
<evidence type="ECO:0000256" key="4">
    <source>
        <dbReference type="ARBA" id="ARBA00022989"/>
    </source>
</evidence>
<evidence type="ECO:0000256" key="6">
    <source>
        <dbReference type="ARBA" id="ARBA00023136"/>
    </source>
</evidence>
<dbReference type="InterPro" id="IPR027858">
    <property type="entry name" value="BRAWNIN"/>
</dbReference>
<reference evidence="9" key="1">
    <citation type="submission" date="2023-06" db="EMBL/GenBank/DDBJ databases">
        <title>Reference genome for the Northern bat (Eptesicus nilssonii), a most northern bat species.</title>
        <authorList>
            <person name="Laine V.N."/>
            <person name="Pulliainen A.T."/>
            <person name="Lilley T.M."/>
        </authorList>
    </citation>
    <scope>NUCLEOTIDE SEQUENCE</scope>
    <source>
        <strain evidence="9">BLF_Eptnil</strain>
        <tissue evidence="9">Kidney</tissue>
    </source>
</reference>
<feature type="signal peptide" evidence="8">
    <location>
        <begin position="1"/>
        <end position="25"/>
    </location>
</feature>
<dbReference type="GO" id="GO:0005743">
    <property type="term" value="C:mitochondrial inner membrane"/>
    <property type="evidence" value="ECO:0007669"/>
    <property type="project" value="UniProtKB-SubCell"/>
</dbReference>
<dbReference type="GO" id="GO:0034551">
    <property type="term" value="P:mitochondrial respiratory chain complex III assembly"/>
    <property type="evidence" value="ECO:0007669"/>
    <property type="project" value="InterPro"/>
</dbReference>
<evidence type="ECO:0000313" key="9">
    <source>
        <dbReference type="EMBL" id="KAK1341514.1"/>
    </source>
</evidence>
<dbReference type="PANTHER" id="PTHR28492:SF1">
    <property type="entry name" value="UBIQUINOL-CYTOCHROME-C REDUCTASE COMPLEX ASSEMBLY FACTOR 6"/>
    <property type="match status" value="1"/>
</dbReference>
<comment type="subcellular location">
    <subcellularLocation>
        <location evidence="1">Mitochondrion inner membrane</location>
        <topology evidence="1">Single-pass membrane protein</topology>
    </subcellularLocation>
</comment>
<sequence length="86" mass="9788">MPAGVPWPSYLKMFTASLLAMFAGSQVVHRYYLPDLTIPEIPPKPGELKTELLGLKERQHKPQTSQQIQMILFYCAIHIDFIISSD</sequence>
<evidence type="ECO:0000256" key="5">
    <source>
        <dbReference type="ARBA" id="ARBA00023128"/>
    </source>
</evidence>
<keyword evidence="8" id="KW-0732">Signal</keyword>